<gene>
    <name evidence="9" type="ORF">HMPREF9473_01901</name>
</gene>
<keyword evidence="10" id="KW-1185">Reference proteome</keyword>
<sequence>MKRMLHNPMAVMGMVIFLIIVFCAIFGPWIAPYDISKVSVKEAFQSPSARHLFGTDNLGRDIFSRLLVGAKYSLMIGLGAEVIALFGGLVVGSIAGFFGQRVDDVIMRLCDVIQSIPGMVLNIALAAVLGLGIVPCFLALGIGGIAGNARMIRANILKIRKNEFVDAASSINCSTPRIIIRHVLPNTISPMIVSATMDMARSIMAASSLSYLGLGVQPPNPEWGAMLSAGKSYILNYPYMCLAPGIVIAITVLSLNLMGDGLRDALDPKLKK</sequence>
<keyword evidence="6 7" id="KW-0472">Membrane</keyword>
<dbReference type="AlphaFoldDB" id="G5IEH4"/>
<dbReference type="PATRIC" id="fig|742737.3.peg.1926"/>
<feature type="transmembrane region" description="Helical" evidence="7">
    <location>
        <begin position="74"/>
        <end position="98"/>
    </location>
</feature>
<organism evidence="9 10">
    <name type="scientific">Hungatella hathewayi WAL-18680</name>
    <dbReference type="NCBI Taxonomy" id="742737"/>
    <lineage>
        <taxon>Bacteria</taxon>
        <taxon>Bacillati</taxon>
        <taxon>Bacillota</taxon>
        <taxon>Clostridia</taxon>
        <taxon>Lachnospirales</taxon>
        <taxon>Lachnospiraceae</taxon>
        <taxon>Hungatella</taxon>
    </lineage>
</organism>
<evidence type="ECO:0000259" key="8">
    <source>
        <dbReference type="PROSITE" id="PS50928"/>
    </source>
</evidence>
<evidence type="ECO:0000256" key="7">
    <source>
        <dbReference type="RuleBase" id="RU363032"/>
    </source>
</evidence>
<dbReference type="EMBL" id="ADLN01000035">
    <property type="protein sequence ID" value="EHI60123.1"/>
    <property type="molecule type" value="Genomic_DNA"/>
</dbReference>
<evidence type="ECO:0000256" key="2">
    <source>
        <dbReference type="ARBA" id="ARBA00022448"/>
    </source>
</evidence>
<keyword evidence="2 7" id="KW-0813">Transport</keyword>
<evidence type="ECO:0000256" key="6">
    <source>
        <dbReference type="ARBA" id="ARBA00023136"/>
    </source>
</evidence>
<keyword evidence="3" id="KW-1003">Cell membrane</keyword>
<keyword evidence="5 7" id="KW-1133">Transmembrane helix</keyword>
<feature type="transmembrane region" description="Helical" evidence="7">
    <location>
        <begin position="12"/>
        <end position="31"/>
    </location>
</feature>
<proteinExistence type="inferred from homology"/>
<dbReference type="CDD" id="cd06261">
    <property type="entry name" value="TM_PBP2"/>
    <property type="match status" value="1"/>
</dbReference>
<dbReference type="GO" id="GO:0005886">
    <property type="term" value="C:plasma membrane"/>
    <property type="evidence" value="ECO:0007669"/>
    <property type="project" value="UniProtKB-SubCell"/>
</dbReference>
<comment type="caution">
    <text evidence="9">The sequence shown here is derived from an EMBL/GenBank/DDBJ whole genome shotgun (WGS) entry which is preliminary data.</text>
</comment>
<dbReference type="Pfam" id="PF00528">
    <property type="entry name" value="BPD_transp_1"/>
    <property type="match status" value="1"/>
</dbReference>
<dbReference type="Gene3D" id="1.10.3720.10">
    <property type="entry name" value="MetI-like"/>
    <property type="match status" value="1"/>
</dbReference>
<feature type="transmembrane region" description="Helical" evidence="7">
    <location>
        <begin position="119"/>
        <end position="146"/>
    </location>
</feature>
<evidence type="ECO:0000256" key="5">
    <source>
        <dbReference type="ARBA" id="ARBA00022989"/>
    </source>
</evidence>
<dbReference type="InterPro" id="IPR035906">
    <property type="entry name" value="MetI-like_sf"/>
</dbReference>
<evidence type="ECO:0000256" key="4">
    <source>
        <dbReference type="ARBA" id="ARBA00022692"/>
    </source>
</evidence>
<dbReference type="Pfam" id="PF12911">
    <property type="entry name" value="OppC_N"/>
    <property type="match status" value="1"/>
</dbReference>
<accession>G5IEH4</accession>
<comment type="subcellular location">
    <subcellularLocation>
        <location evidence="1 7">Cell membrane</location>
        <topology evidence="1 7">Multi-pass membrane protein</topology>
    </subcellularLocation>
</comment>
<evidence type="ECO:0000256" key="3">
    <source>
        <dbReference type="ARBA" id="ARBA00022475"/>
    </source>
</evidence>
<dbReference type="PANTHER" id="PTHR43386">
    <property type="entry name" value="OLIGOPEPTIDE TRANSPORT SYSTEM PERMEASE PROTEIN APPC"/>
    <property type="match status" value="1"/>
</dbReference>
<dbReference type="PROSITE" id="PS50928">
    <property type="entry name" value="ABC_TM1"/>
    <property type="match status" value="1"/>
</dbReference>
<dbReference type="InterPro" id="IPR025966">
    <property type="entry name" value="OppC_N"/>
</dbReference>
<protein>
    <recommendedName>
        <fullName evidence="8">ABC transmembrane type-1 domain-containing protein</fullName>
    </recommendedName>
</protein>
<dbReference type="Proteomes" id="UP000005384">
    <property type="component" value="Unassembled WGS sequence"/>
</dbReference>
<feature type="transmembrane region" description="Helical" evidence="7">
    <location>
        <begin position="237"/>
        <end position="259"/>
    </location>
</feature>
<evidence type="ECO:0000256" key="1">
    <source>
        <dbReference type="ARBA" id="ARBA00004651"/>
    </source>
</evidence>
<name>G5IEH4_9FIRM</name>
<dbReference type="HOGENOM" id="CLU_028518_1_1_9"/>
<reference evidence="9 10" key="1">
    <citation type="submission" date="2011-08" db="EMBL/GenBank/DDBJ databases">
        <title>The Genome Sequence of Clostridium hathewayi WAL-18680.</title>
        <authorList>
            <consortium name="The Broad Institute Genome Sequencing Platform"/>
            <person name="Earl A."/>
            <person name="Ward D."/>
            <person name="Feldgarden M."/>
            <person name="Gevers D."/>
            <person name="Finegold S.M."/>
            <person name="Summanen P.H."/>
            <person name="Molitoris D.R."/>
            <person name="Song M."/>
            <person name="Daigneault M."/>
            <person name="Allen-Vercoe E."/>
            <person name="Young S.K."/>
            <person name="Zeng Q."/>
            <person name="Gargeya S."/>
            <person name="Fitzgerald M."/>
            <person name="Haas B."/>
            <person name="Abouelleil A."/>
            <person name="Alvarado L."/>
            <person name="Arachchi H.M."/>
            <person name="Berlin A."/>
            <person name="Brown A."/>
            <person name="Chapman S.B."/>
            <person name="Chen Z."/>
            <person name="Dunbar C."/>
            <person name="Freedman E."/>
            <person name="Gearin G."/>
            <person name="Gellesch M."/>
            <person name="Goldberg J."/>
            <person name="Griggs A."/>
            <person name="Gujja S."/>
            <person name="Heiman D."/>
            <person name="Howarth C."/>
            <person name="Larson L."/>
            <person name="Lui A."/>
            <person name="MacDonald P.J.P."/>
            <person name="Montmayeur A."/>
            <person name="Murphy C."/>
            <person name="Neiman D."/>
            <person name="Pearson M."/>
            <person name="Priest M."/>
            <person name="Roberts A."/>
            <person name="Saif S."/>
            <person name="Shea T."/>
            <person name="Shenoy N."/>
            <person name="Sisk P."/>
            <person name="Stolte C."/>
            <person name="Sykes S."/>
            <person name="Wortman J."/>
            <person name="Nusbaum C."/>
            <person name="Birren B."/>
        </authorList>
    </citation>
    <scope>NUCLEOTIDE SEQUENCE [LARGE SCALE GENOMIC DNA]</scope>
    <source>
        <strain evidence="9 10">WAL-18680</strain>
    </source>
</reference>
<evidence type="ECO:0000313" key="10">
    <source>
        <dbReference type="Proteomes" id="UP000005384"/>
    </source>
</evidence>
<dbReference type="GO" id="GO:0055085">
    <property type="term" value="P:transmembrane transport"/>
    <property type="evidence" value="ECO:0007669"/>
    <property type="project" value="InterPro"/>
</dbReference>
<dbReference type="PANTHER" id="PTHR43386:SF1">
    <property type="entry name" value="D,D-DIPEPTIDE TRANSPORT SYSTEM PERMEASE PROTEIN DDPC-RELATED"/>
    <property type="match status" value="1"/>
</dbReference>
<dbReference type="InterPro" id="IPR050366">
    <property type="entry name" value="BP-dependent_transpt_permease"/>
</dbReference>
<comment type="similarity">
    <text evidence="7">Belongs to the binding-protein-dependent transport system permease family.</text>
</comment>
<evidence type="ECO:0000313" key="9">
    <source>
        <dbReference type="EMBL" id="EHI60123.1"/>
    </source>
</evidence>
<keyword evidence="4 7" id="KW-0812">Transmembrane</keyword>
<dbReference type="SUPFAM" id="SSF161098">
    <property type="entry name" value="MetI-like"/>
    <property type="match status" value="1"/>
</dbReference>
<dbReference type="InterPro" id="IPR000515">
    <property type="entry name" value="MetI-like"/>
</dbReference>
<feature type="domain" description="ABC transmembrane type-1" evidence="8">
    <location>
        <begin position="70"/>
        <end position="259"/>
    </location>
</feature>